<dbReference type="RefSeq" id="WP_075361935.1">
    <property type="nucleotide sequence ID" value="NZ_MPDM01000007.1"/>
</dbReference>
<dbReference type="OrthoDB" id="9757917at2"/>
<evidence type="ECO:0000256" key="1">
    <source>
        <dbReference type="SAM" id="MobiDB-lite"/>
    </source>
</evidence>
<dbReference type="STRING" id="156892.BM477_06770"/>
<dbReference type="InterPro" id="IPR049468">
    <property type="entry name" value="Restrct_endonuc-II-like_dom"/>
</dbReference>
<feature type="compositionally biased region" description="Basic and acidic residues" evidence="1">
    <location>
        <begin position="341"/>
        <end position="353"/>
    </location>
</feature>
<organism evidence="3 4">
    <name type="scientific">Boudabousia marimammalium</name>
    <dbReference type="NCBI Taxonomy" id="156892"/>
    <lineage>
        <taxon>Bacteria</taxon>
        <taxon>Bacillati</taxon>
        <taxon>Actinomycetota</taxon>
        <taxon>Actinomycetes</taxon>
        <taxon>Actinomycetales</taxon>
        <taxon>Actinomycetaceae</taxon>
        <taxon>Boudabousia</taxon>
    </lineage>
</organism>
<name>A0A1Q5PL55_9ACTO</name>
<evidence type="ECO:0000313" key="4">
    <source>
        <dbReference type="Proteomes" id="UP000186465"/>
    </source>
</evidence>
<evidence type="ECO:0000259" key="2">
    <source>
        <dbReference type="Pfam" id="PF18741"/>
    </source>
</evidence>
<comment type="caution">
    <text evidence="3">The sequence shown here is derived from an EMBL/GenBank/DDBJ whole genome shotgun (WGS) entry which is preliminary data.</text>
</comment>
<dbReference type="EMBL" id="MPDM01000007">
    <property type="protein sequence ID" value="OKL47364.1"/>
    <property type="molecule type" value="Genomic_DNA"/>
</dbReference>
<dbReference type="Proteomes" id="UP000186465">
    <property type="component" value="Unassembled WGS sequence"/>
</dbReference>
<dbReference type="Pfam" id="PF18741">
    <property type="entry name" value="MTES_1575"/>
    <property type="match status" value="1"/>
</dbReference>
<feature type="region of interest" description="Disordered" evidence="1">
    <location>
        <begin position="1"/>
        <end position="81"/>
    </location>
</feature>
<proteinExistence type="predicted"/>
<keyword evidence="4" id="KW-1185">Reference proteome</keyword>
<reference evidence="4" key="1">
    <citation type="submission" date="2016-11" db="EMBL/GenBank/DDBJ databases">
        <title>Actinomyces gypaetusis sp. nov. isolated from Gypaetus barbatus in Qinghai Tibet Plateau China.</title>
        <authorList>
            <person name="Meng X."/>
        </authorList>
    </citation>
    <scope>NUCLEOTIDE SEQUENCE [LARGE SCALE GENOMIC DNA]</scope>
    <source>
        <strain evidence="4">DSM 15383</strain>
    </source>
</reference>
<feature type="domain" description="Restriction endonuclease type II-like" evidence="2">
    <location>
        <begin position="1251"/>
        <end position="1343"/>
    </location>
</feature>
<feature type="region of interest" description="Disordered" evidence="1">
    <location>
        <begin position="1359"/>
        <end position="1392"/>
    </location>
</feature>
<evidence type="ECO:0000313" key="3">
    <source>
        <dbReference type="EMBL" id="OKL47364.1"/>
    </source>
</evidence>
<sequence>MSPINFFTGRGERKGEPQPEQLPPWDTVGSENVPATGEEGTSPEPDHQELLDAEGALKNADEGDENAPENEAESAPAETKMAPEPYSFSRSLDAWVKQLDLAEMPARGTIVELTHSHPGGLVRLYSGASVTLSHMVREPSAFHQGMKQARALLRASDLQVQDYGVSSVYLAVGTARWLHTPKDKDRILTDAQGLPDTSSKRPEPSMLNLPIFLRPVTLVPQGEDYLIQQEGSMMISPVLLQALREEGVRVNPTELYNESIGRHGFTPGPALDLLRAMVADKLDRFSVHEDLSLDLAMHPMYMASRELADGAKLQQSPLVRALAGDPEAQKIFREPLLPGSPKDRDPDSEHGVGDLDPLGSHVVETTRLGRSFVVDAGPGTDAKTLATAILVDVALSGRNVVYASGDTSTAYAISDMLRSYGLRHFTVDLTDAQHWRRHLRSDIRSALSHLKDPLPAPKQYTTEEHAFGSDMHITGRIEDLNYMAEDETGEEAARVSSIEDEGEGVAVQPVTDALRYDTQGLRAELRSVRDTMEHYVSQLHEPRKPWNISPYQTLQVLADLIGMHPAPRTKVRFNEAVCQGIFNDGGAQARAALDEAAAVGFFAPENSEQAWYNAKIYDSETAHQVIDAIRAVQGEALDTVRFAMSRTASETGLRSASSLAEWSEQLDMLDGVREVLDIFLPHVFERSASDMIAATASSQWRRDNDRPMKRSIRRRLTKQAKDMVRPGTAVPDLHAALKSVQAKRQAWNKYSEAGGWPTLPSDLDGMRQSTATVTGKLEVIQSVLPEADLLHMPVGELDELIGRLEATAATAYGLPALHDAKATLEQLGLTEFAEDLLRRKVSPELIVPELDLAWWASILSHIMKQNQGFEALDGPTLDSLTAQLRQLDRAHIDSLEDAAWRLLRHRARKVARAHAGAITGLIEQFNSGAAIDMADLIHREPWLWDLVPIRIIPAVLAPSVVGASTDVVVVDRMEDTQMGHLIPLISRTKQLIALGDKQREGEGAWQTIASLLPHLPAPASRTPYHQAVASLLSRHGYQQSVAPLPTPRTMHTVNLVKVDGRGMPAIGATTVESSTAEVNKVVEMVLDHAIGRADESLAVAALNARHAGYLQEAIISALASNQNPAIDDFFRTDKAEPFVVVSMDDANGIERDRVIVSVGYAKTPHGRMMHDLGEISQSDGLVKLAEVLNMVRADLTLLIGFTPEDVDEKRLTAPGERLLLDLYRVAEGGGIQDSAGWETVGEAPDRLLVDLAERLYRMGVDVVPNVGVEGGYRIPLALGHPDVPDELLVAVLTDDANYVKQPSLRVRDRHEVERLEANGWLVKRIFSTAAFADPQGEAEALVELVLDAVDERLGRNRGETLAPGIVEDEDEGAPEATPAPDAEQTVTHHDSGASEAEYLAEQIAAPQSEGEGNAGDWAGEPELPVDELEDTCSIHPDVETTGEQMFETGLDHGVEIQTPITVATPIVRDRGPRPGVATGLPLAAYSDEQLDQMIRWISGDEVPRTHKQFVKELHRALGLTRTGRQVDAVLGYAIRRNYEILNLLNDPSSEGNKNE</sequence>
<protein>
    <recommendedName>
        <fullName evidence="2">Restriction endonuclease type II-like domain-containing protein</fullName>
    </recommendedName>
</protein>
<feature type="region of interest" description="Disordered" evidence="1">
    <location>
        <begin position="334"/>
        <end position="360"/>
    </location>
</feature>
<gene>
    <name evidence="3" type="ORF">BM477_06770</name>
</gene>
<feature type="compositionally biased region" description="Acidic residues" evidence="1">
    <location>
        <begin position="62"/>
        <end position="72"/>
    </location>
</feature>
<accession>A0A1Q5PL55</accession>